<keyword evidence="2" id="KW-1185">Reference proteome</keyword>
<reference evidence="1" key="1">
    <citation type="journal article" date="2014" name="Int. J. Syst. Evol. Microbiol.">
        <title>Complete genome sequence of Corynebacterium casei LMG S-19264T (=DSM 44701T), isolated from a smear-ripened cheese.</title>
        <authorList>
            <consortium name="US DOE Joint Genome Institute (JGI-PGF)"/>
            <person name="Walter F."/>
            <person name="Albersmeier A."/>
            <person name="Kalinowski J."/>
            <person name="Ruckert C."/>
        </authorList>
    </citation>
    <scope>NUCLEOTIDE SEQUENCE</scope>
    <source>
        <strain evidence="1">KCTC 23224</strain>
    </source>
</reference>
<evidence type="ECO:0008006" key="3">
    <source>
        <dbReference type="Google" id="ProtNLM"/>
    </source>
</evidence>
<organism evidence="1 2">
    <name type="scientific">Mongoliitalea lutea</name>
    <dbReference type="NCBI Taxonomy" id="849756"/>
    <lineage>
        <taxon>Bacteria</taxon>
        <taxon>Pseudomonadati</taxon>
        <taxon>Bacteroidota</taxon>
        <taxon>Cytophagia</taxon>
        <taxon>Cytophagales</taxon>
        <taxon>Cyclobacteriaceae</taxon>
        <taxon>Mongoliitalea</taxon>
    </lineage>
</organism>
<sequence>MSEIINRVANSPIRTIDLEDFYDKRDRVIFDLKPFLFQELILKEKDFREALKAMDWSQYKGKAVAITCTADAIVPNWAFILVGTYLQPLAVPFVIGGLDNLEQYLFDQAIQSLDVAVYADRPVVIKGCSNYPLPLYAYGKVLGMLQSTAKSIMYGEPCSTVPLYKKPKEN</sequence>
<name>A0A8J3D4I7_9BACT</name>
<dbReference type="RefSeq" id="WP_189586610.1">
    <property type="nucleotide sequence ID" value="NZ_BMYF01000035.1"/>
</dbReference>
<evidence type="ECO:0000313" key="2">
    <source>
        <dbReference type="Proteomes" id="UP000642809"/>
    </source>
</evidence>
<dbReference type="AlphaFoldDB" id="A0A8J3D4I7"/>
<dbReference type="InterPro" id="IPR018914">
    <property type="entry name" value="DUF2480"/>
</dbReference>
<evidence type="ECO:0000313" key="1">
    <source>
        <dbReference type="EMBL" id="GHB53248.1"/>
    </source>
</evidence>
<accession>A0A8J3D4I7</accession>
<proteinExistence type="predicted"/>
<gene>
    <name evidence="1" type="ORF">GCM10008106_37230</name>
</gene>
<reference evidence="1" key="2">
    <citation type="submission" date="2020-09" db="EMBL/GenBank/DDBJ databases">
        <authorList>
            <person name="Sun Q."/>
            <person name="Kim S."/>
        </authorList>
    </citation>
    <scope>NUCLEOTIDE SEQUENCE</scope>
    <source>
        <strain evidence="1">KCTC 23224</strain>
    </source>
</reference>
<comment type="caution">
    <text evidence="1">The sequence shown here is derived from an EMBL/GenBank/DDBJ whole genome shotgun (WGS) entry which is preliminary data.</text>
</comment>
<protein>
    <recommendedName>
        <fullName evidence="3">DUF2480 family protein</fullName>
    </recommendedName>
</protein>
<dbReference type="EMBL" id="BMYF01000035">
    <property type="protein sequence ID" value="GHB53248.1"/>
    <property type="molecule type" value="Genomic_DNA"/>
</dbReference>
<dbReference type="Pfam" id="PF10652">
    <property type="entry name" value="DUF2480"/>
    <property type="match status" value="1"/>
</dbReference>
<dbReference type="Proteomes" id="UP000642809">
    <property type="component" value="Unassembled WGS sequence"/>
</dbReference>